<dbReference type="Pfam" id="PF04316">
    <property type="entry name" value="FlgM"/>
    <property type="match status" value="1"/>
</dbReference>
<feature type="region of interest" description="Disordered" evidence="9">
    <location>
        <begin position="1"/>
        <end position="35"/>
    </location>
</feature>
<protein>
    <recommendedName>
        <fullName evidence="2">Negative regulator of flagellin synthesis</fullName>
    </recommendedName>
    <alternativeName>
        <fullName evidence="8">Anti-sigma-28 factor</fullName>
    </alternativeName>
</protein>
<reference evidence="11" key="2">
    <citation type="journal article" date="2022" name="Syst. Appl. Microbiol.">
        <title>Physiological and genomic characterisation of Luteimonas fraxinea sp. nov., a bacterial species associated with trees tolerant to ash dieback.</title>
        <authorList>
            <person name="Ulrich K."/>
            <person name="Becker R."/>
            <person name="Behrendt U."/>
            <person name="Kube M."/>
            <person name="Schneck V."/>
            <person name="Ulrich A."/>
        </authorList>
    </citation>
    <scope>NUCLEOTIDE SEQUENCE</scope>
    <source>
        <strain evidence="11">A1P009</strain>
    </source>
</reference>
<comment type="similarity">
    <text evidence="1">Belongs to the FlgM family.</text>
</comment>
<dbReference type="NCBIfam" id="TIGR03824">
    <property type="entry name" value="FlgM_jcvi"/>
    <property type="match status" value="1"/>
</dbReference>
<reference evidence="11" key="1">
    <citation type="submission" date="2021-12" db="EMBL/GenBank/DDBJ databases">
        <authorList>
            <person name="Ulrich A."/>
        </authorList>
    </citation>
    <scope>NUCLEOTIDE SEQUENCE</scope>
    <source>
        <strain evidence="11">A1P009</strain>
    </source>
</reference>
<dbReference type="SUPFAM" id="SSF101498">
    <property type="entry name" value="Anti-sigma factor FlgM"/>
    <property type="match status" value="1"/>
</dbReference>
<name>A0ABS8U7D0_9GAMM</name>
<dbReference type="EMBL" id="JAJQKU010000001">
    <property type="protein sequence ID" value="MCD9095586.1"/>
    <property type="molecule type" value="Genomic_DNA"/>
</dbReference>
<evidence type="ECO:0000256" key="1">
    <source>
        <dbReference type="ARBA" id="ARBA00005322"/>
    </source>
</evidence>
<evidence type="ECO:0000259" key="10">
    <source>
        <dbReference type="Pfam" id="PF04316"/>
    </source>
</evidence>
<comment type="function">
    <text evidence="7">Responsible for the coupling of flagellin expression to flagellar assembly by preventing expression of the flagellin genes when a component of the middle class of proteins is defective. It negatively regulates flagellar genes by inhibiting the activity of FliA by directly binding to FliA.</text>
</comment>
<dbReference type="InterPro" id="IPR035890">
    <property type="entry name" value="Anti-sigma-28_factor_FlgM_sf"/>
</dbReference>
<accession>A0ABS8U7D0</accession>
<evidence type="ECO:0000256" key="3">
    <source>
        <dbReference type="ARBA" id="ARBA00022491"/>
    </source>
</evidence>
<keyword evidence="12" id="KW-1185">Reference proteome</keyword>
<dbReference type="RefSeq" id="WP_232134117.1">
    <property type="nucleotide sequence ID" value="NZ_CP089507.1"/>
</dbReference>
<evidence type="ECO:0000256" key="5">
    <source>
        <dbReference type="ARBA" id="ARBA00023015"/>
    </source>
</evidence>
<keyword evidence="11" id="KW-0966">Cell projection</keyword>
<evidence type="ECO:0000256" key="8">
    <source>
        <dbReference type="ARBA" id="ARBA00030117"/>
    </source>
</evidence>
<dbReference type="Proteomes" id="UP001430360">
    <property type="component" value="Unassembled WGS sequence"/>
</dbReference>
<dbReference type="InterPro" id="IPR007412">
    <property type="entry name" value="FlgM"/>
</dbReference>
<keyword evidence="3" id="KW-0678">Repressor</keyword>
<proteinExistence type="inferred from homology"/>
<evidence type="ECO:0000256" key="6">
    <source>
        <dbReference type="ARBA" id="ARBA00023163"/>
    </source>
</evidence>
<keyword evidence="5" id="KW-0805">Transcription regulation</keyword>
<evidence type="ECO:0000313" key="11">
    <source>
        <dbReference type="EMBL" id="MCD9095586.1"/>
    </source>
</evidence>
<evidence type="ECO:0000256" key="4">
    <source>
        <dbReference type="ARBA" id="ARBA00022795"/>
    </source>
</evidence>
<keyword evidence="4" id="KW-1005">Bacterial flagellum biogenesis</keyword>
<evidence type="ECO:0000256" key="2">
    <source>
        <dbReference type="ARBA" id="ARBA00017823"/>
    </source>
</evidence>
<evidence type="ECO:0000256" key="9">
    <source>
        <dbReference type="SAM" id="MobiDB-lite"/>
    </source>
</evidence>
<dbReference type="InterPro" id="IPR031316">
    <property type="entry name" value="FlgM_C"/>
</dbReference>
<sequence length="105" mass="10714">MTHRIDAPPPAVRAAEATALSSVGRTGAPRNEPVAATPAVDRVILTGDAEGLQAMGRELGTAPAGIDMARVNALKAAIADGSYAIDAPTIATRMLGLERQLEGAR</sequence>
<keyword evidence="11" id="KW-0282">Flagellum</keyword>
<feature type="domain" description="Anti-sigma-28 factor FlgM C-terminal" evidence="10">
    <location>
        <begin position="41"/>
        <end position="95"/>
    </location>
</feature>
<organism evidence="11 12">
    <name type="scientific">Luteimonas fraxinea</name>
    <dbReference type="NCBI Taxonomy" id="2901869"/>
    <lineage>
        <taxon>Bacteria</taxon>
        <taxon>Pseudomonadati</taxon>
        <taxon>Pseudomonadota</taxon>
        <taxon>Gammaproteobacteria</taxon>
        <taxon>Lysobacterales</taxon>
        <taxon>Lysobacteraceae</taxon>
        <taxon>Luteimonas</taxon>
    </lineage>
</organism>
<evidence type="ECO:0000256" key="7">
    <source>
        <dbReference type="ARBA" id="ARBA00024739"/>
    </source>
</evidence>
<evidence type="ECO:0000313" key="12">
    <source>
        <dbReference type="Proteomes" id="UP001430360"/>
    </source>
</evidence>
<keyword evidence="6" id="KW-0804">Transcription</keyword>
<gene>
    <name evidence="11" type="primary">flgM</name>
    <name evidence="11" type="ORF">LTT95_01330</name>
</gene>
<keyword evidence="11" id="KW-0969">Cilium</keyword>
<comment type="caution">
    <text evidence="11">The sequence shown here is derived from an EMBL/GenBank/DDBJ whole genome shotgun (WGS) entry which is preliminary data.</text>
</comment>